<keyword evidence="3 6" id="KW-0812">Transmembrane</keyword>
<dbReference type="RefSeq" id="WP_256547140.1">
    <property type="nucleotide sequence ID" value="NZ_CP101809.1"/>
</dbReference>
<comment type="subcellular location">
    <subcellularLocation>
        <location evidence="1">Cell membrane</location>
        <topology evidence="1">Multi-pass membrane protein</topology>
    </subcellularLocation>
</comment>
<dbReference type="InterPro" id="IPR036640">
    <property type="entry name" value="ABC1_TM_sf"/>
</dbReference>
<evidence type="ECO:0000256" key="6">
    <source>
        <dbReference type="SAM" id="Phobius"/>
    </source>
</evidence>
<feature type="transmembrane region" description="Helical" evidence="6">
    <location>
        <begin position="12"/>
        <end position="34"/>
    </location>
</feature>
<evidence type="ECO:0000313" key="9">
    <source>
        <dbReference type="Proteomes" id="UP001240643"/>
    </source>
</evidence>
<dbReference type="Proteomes" id="UP001240643">
    <property type="component" value="Unassembled WGS sequence"/>
</dbReference>
<keyword evidence="5 6" id="KW-0472">Membrane</keyword>
<dbReference type="Pfam" id="PF00664">
    <property type="entry name" value="ABC_membrane"/>
    <property type="match status" value="1"/>
</dbReference>
<dbReference type="EMBL" id="JAUSWO010000001">
    <property type="protein sequence ID" value="MDQ0514167.1"/>
    <property type="molecule type" value="Genomic_DNA"/>
</dbReference>
<comment type="similarity">
    <text evidence="2">Belongs to the ABC transporter superfamily.</text>
</comment>
<comment type="caution">
    <text evidence="8">The sequence shown here is derived from an EMBL/GenBank/DDBJ whole genome shotgun (WGS) entry which is preliminary data.</text>
</comment>
<evidence type="ECO:0000256" key="1">
    <source>
        <dbReference type="ARBA" id="ARBA00004651"/>
    </source>
</evidence>
<keyword evidence="4 6" id="KW-1133">Transmembrane helix</keyword>
<evidence type="ECO:0000259" key="7">
    <source>
        <dbReference type="PROSITE" id="PS50929"/>
    </source>
</evidence>
<evidence type="ECO:0000256" key="2">
    <source>
        <dbReference type="ARBA" id="ARBA00005417"/>
    </source>
</evidence>
<protein>
    <submittedName>
        <fullName evidence="8">ABC-type multidrug transport system fused ATPase/permease subunit</fullName>
    </submittedName>
</protein>
<feature type="transmembrane region" description="Helical" evidence="6">
    <location>
        <begin position="54"/>
        <end position="81"/>
    </location>
</feature>
<dbReference type="Gene3D" id="1.20.1560.10">
    <property type="entry name" value="ABC transporter type 1, transmembrane domain"/>
    <property type="match status" value="1"/>
</dbReference>
<gene>
    <name evidence="8" type="ORF">J2Z62_000605</name>
</gene>
<evidence type="ECO:0000256" key="3">
    <source>
        <dbReference type="ARBA" id="ARBA00022692"/>
    </source>
</evidence>
<dbReference type="PROSITE" id="PS50929">
    <property type="entry name" value="ABC_TM1F"/>
    <property type="match status" value="1"/>
</dbReference>
<accession>A0ABU0LZN2</accession>
<sequence>MKIAWKYIRKEIILLTLSIIFLPLTEALISFFSAKAMQSVFDGAESRINLMENYLLFVYWILGILGITAVSFLFSWIYYWFVNKLSLSILNGLSSMIFDQYRRATNQSFLKFDPANTYAMLTNDASMYLDYNVHTILDIIQVVLKVIFSIIIGAVFSWILVLFILVIILFSFLGSFIFKKTQSNAFENFSKAKHDFQVKINNLLDGYSRLYFANKQNFLNKQIKNDIHNVYKVSLRKNNITSFVDLGSRYVYELIANILVIGSALLIFRFKNESTFLGFINIGFL</sequence>
<organism evidence="8 9">
    <name type="scientific">Mycoplasmoides fastidiosum</name>
    <dbReference type="NCBI Taxonomy" id="92758"/>
    <lineage>
        <taxon>Bacteria</taxon>
        <taxon>Bacillati</taxon>
        <taxon>Mycoplasmatota</taxon>
        <taxon>Mycoplasmoidales</taxon>
        <taxon>Mycoplasmoidaceae</taxon>
        <taxon>Mycoplasmoides</taxon>
    </lineage>
</organism>
<feature type="transmembrane region" description="Helical" evidence="6">
    <location>
        <begin position="250"/>
        <end position="268"/>
    </location>
</feature>
<dbReference type="InterPro" id="IPR011527">
    <property type="entry name" value="ABC1_TM_dom"/>
</dbReference>
<keyword evidence="9" id="KW-1185">Reference proteome</keyword>
<reference evidence="8" key="1">
    <citation type="submission" date="2023-07" db="EMBL/GenBank/DDBJ databases">
        <title>Genomic Encyclopedia of Type Strains, Phase IV (KMG-IV): sequencing the most valuable type-strain genomes for metagenomic binning, comparative biology and taxonomic classification.</title>
        <authorList>
            <person name="Goeker M."/>
        </authorList>
    </citation>
    <scope>NUCLEOTIDE SEQUENCE [LARGE SCALE GENOMIC DNA]</scope>
    <source>
        <strain evidence="8">DSM 21204</strain>
    </source>
</reference>
<feature type="transmembrane region" description="Helical" evidence="6">
    <location>
        <begin position="146"/>
        <end position="178"/>
    </location>
</feature>
<dbReference type="SUPFAM" id="SSF90123">
    <property type="entry name" value="ABC transporter transmembrane region"/>
    <property type="match status" value="1"/>
</dbReference>
<name>A0ABU0LZN2_9BACT</name>
<evidence type="ECO:0000256" key="4">
    <source>
        <dbReference type="ARBA" id="ARBA00022989"/>
    </source>
</evidence>
<proteinExistence type="inferred from homology"/>
<feature type="domain" description="ABC transmembrane type-1" evidence="7">
    <location>
        <begin position="24"/>
        <end position="285"/>
    </location>
</feature>
<evidence type="ECO:0000313" key="8">
    <source>
        <dbReference type="EMBL" id="MDQ0514167.1"/>
    </source>
</evidence>
<evidence type="ECO:0000256" key="5">
    <source>
        <dbReference type="ARBA" id="ARBA00023136"/>
    </source>
</evidence>